<feature type="domain" description="RagB/SusD" evidence="7">
    <location>
        <begin position="285"/>
        <end position="542"/>
    </location>
</feature>
<evidence type="ECO:0000313" key="11">
    <source>
        <dbReference type="EMBL" id="RHI90905.1"/>
    </source>
</evidence>
<dbReference type="Proteomes" id="UP000285777">
    <property type="component" value="Unassembled WGS sequence"/>
</dbReference>
<evidence type="ECO:0000256" key="2">
    <source>
        <dbReference type="ARBA" id="ARBA00006275"/>
    </source>
</evidence>
<evidence type="ECO:0000313" key="13">
    <source>
        <dbReference type="Proteomes" id="UP000326091"/>
    </source>
</evidence>
<evidence type="ECO:0000313" key="14">
    <source>
        <dbReference type="Proteomes" id="UP000433382"/>
    </source>
</evidence>
<dbReference type="CDD" id="cd08977">
    <property type="entry name" value="SusD"/>
    <property type="match status" value="1"/>
</dbReference>
<feature type="signal peptide" evidence="6">
    <location>
        <begin position="1"/>
        <end position="20"/>
    </location>
</feature>
<evidence type="ECO:0000256" key="1">
    <source>
        <dbReference type="ARBA" id="ARBA00004442"/>
    </source>
</evidence>
<evidence type="ECO:0000256" key="4">
    <source>
        <dbReference type="ARBA" id="ARBA00023136"/>
    </source>
</evidence>
<reference evidence="10 13" key="3">
    <citation type="submission" date="2019-09" db="EMBL/GenBank/DDBJ databases">
        <title>Commensal-derived Metabolites Govern Vibrio cholerae Pathogenesis in Host.</title>
        <authorList>
            <person name="Yoon S.S."/>
            <person name="Yoon M.Y."/>
        </authorList>
    </citation>
    <scope>NUCLEOTIDE SEQUENCE [LARGE SCALE GENOMIC DNA]</scope>
    <source>
        <strain evidence="10 13">VIC01</strain>
    </source>
</reference>
<dbReference type="GO" id="GO:0009279">
    <property type="term" value="C:cell outer membrane"/>
    <property type="evidence" value="ECO:0007669"/>
    <property type="project" value="UniProtKB-SubCell"/>
</dbReference>
<accession>A0A396FDC3</accession>
<gene>
    <name evidence="11" type="ORF">DW150_11355</name>
    <name evidence="9" type="ORF">GAY01_18745</name>
    <name evidence="10" type="ORF">VIC01_03372</name>
</gene>
<dbReference type="EMBL" id="WCZM01000034">
    <property type="protein sequence ID" value="KAB3564849.1"/>
    <property type="molecule type" value="Genomic_DNA"/>
</dbReference>
<evidence type="ECO:0000256" key="3">
    <source>
        <dbReference type="ARBA" id="ARBA00022729"/>
    </source>
</evidence>
<organism evidence="11 12">
    <name type="scientific">Phocaeicola vulgatus</name>
    <name type="common">Bacteroides vulgatus</name>
    <dbReference type="NCBI Taxonomy" id="821"/>
    <lineage>
        <taxon>Bacteria</taxon>
        <taxon>Pseudomonadati</taxon>
        <taxon>Bacteroidota</taxon>
        <taxon>Bacteroidia</taxon>
        <taxon>Bacteroidales</taxon>
        <taxon>Bacteroidaceae</taxon>
        <taxon>Phocaeicola</taxon>
    </lineage>
</organism>
<evidence type="ECO:0000313" key="10">
    <source>
        <dbReference type="EMBL" id="QEW37777.1"/>
    </source>
</evidence>
<dbReference type="InterPro" id="IPR033985">
    <property type="entry name" value="SusD-like_N"/>
</dbReference>
<feature type="domain" description="SusD-like N-terminal" evidence="8">
    <location>
        <begin position="24"/>
        <end position="217"/>
    </location>
</feature>
<reference evidence="9 14" key="2">
    <citation type="journal article" date="2019" name="Nat. Med.">
        <title>A library of human gut bacterial isolates paired with longitudinal multiomics data enables mechanistic microbiome research.</title>
        <authorList>
            <person name="Poyet M."/>
            <person name="Groussin M."/>
            <person name="Gibbons S.M."/>
            <person name="Avila-Pacheco J."/>
            <person name="Jiang X."/>
            <person name="Kearney S.M."/>
            <person name="Perrotta A.R."/>
            <person name="Berdy B."/>
            <person name="Zhao S."/>
            <person name="Lieberman T.D."/>
            <person name="Swanson P.K."/>
            <person name="Smith M."/>
            <person name="Roesemann S."/>
            <person name="Alexander J.E."/>
            <person name="Rich S.A."/>
            <person name="Livny J."/>
            <person name="Vlamakis H."/>
            <person name="Clish C."/>
            <person name="Bullock K."/>
            <person name="Deik A."/>
            <person name="Scott J."/>
            <person name="Pierce K.A."/>
            <person name="Xavier R.J."/>
            <person name="Alm E.J."/>
        </authorList>
    </citation>
    <scope>NUCLEOTIDE SEQUENCE [LARGE SCALE GENOMIC DNA]</scope>
    <source>
        <strain evidence="9 14">BIOML-A73</strain>
    </source>
</reference>
<dbReference type="Pfam" id="PF07980">
    <property type="entry name" value="SusD_RagB"/>
    <property type="match status" value="1"/>
</dbReference>
<keyword evidence="3 6" id="KW-0732">Signal</keyword>
<evidence type="ECO:0000259" key="7">
    <source>
        <dbReference type="Pfam" id="PF07980"/>
    </source>
</evidence>
<sequence length="544" mass="62737">MKTAILKSTCIALLMGNMFSCDVLDVEPLDSYTEDGIFTDANLTESYVTMNYTKPRNGWSRSSLRFVCDESMENFNWASAWSINTGGLAPDQLGGLDIWSDYYANIKNCNIFFSNMDKVETIDEPRRSWLIGEATFFRAYYYMELVNNYGGVPLITRLFELDDPEMMIKRNTYEDCVDFIVSEFQKASELLPEKFAGENFGRVTKGAALAMKSRMLLYAASPLWNPANDKSKWEAAAKAAEEVMKLGYSLDTDYKGLFLNPMSSEIIFQRLYNTEFGHWYDWYNSTNGWGGYSCTAVLQEMVDSYEMEDGTMPDPALYTSATTDPWAGRDPRLYASVVCDGQLFRGTEVEFWVNNDGKTGGIDSEFGKDAWNYSKTHYIIRKFMDENLTKSWSDKGKQPWVYCRLAEIYLNYAEAMYHCGKEDVAREYVNYIRKRARGGREDILPDVTESGEALLAKIQHERKVELAFEEHRFYDVRRWKIAEKVDKGAFHGINITKQTDGTKKYELFKIQDRDFVAPANYLLPIPRYEIQKNDLLEQNPGYDK</sequence>
<dbReference type="SUPFAM" id="SSF48452">
    <property type="entry name" value="TPR-like"/>
    <property type="match status" value="1"/>
</dbReference>
<keyword evidence="4" id="KW-0472">Membrane</keyword>
<keyword evidence="5" id="KW-0998">Cell outer membrane</keyword>
<dbReference type="RefSeq" id="WP_005848769.1">
    <property type="nucleotide sequence ID" value="NZ_AP025232.1"/>
</dbReference>
<dbReference type="EMBL" id="CP043529">
    <property type="protein sequence ID" value="QEW37777.1"/>
    <property type="molecule type" value="Genomic_DNA"/>
</dbReference>
<evidence type="ECO:0000256" key="5">
    <source>
        <dbReference type="ARBA" id="ARBA00023237"/>
    </source>
</evidence>
<dbReference type="Gene3D" id="1.25.40.390">
    <property type="match status" value="1"/>
</dbReference>
<dbReference type="Pfam" id="PF14322">
    <property type="entry name" value="SusD-like_3"/>
    <property type="match status" value="1"/>
</dbReference>
<protein>
    <submittedName>
        <fullName evidence="11">RagB/SusD family nutrient uptake outer membrane protein</fullName>
    </submittedName>
    <submittedName>
        <fullName evidence="10">SusD-like protein</fullName>
    </submittedName>
</protein>
<evidence type="ECO:0000256" key="6">
    <source>
        <dbReference type="SAM" id="SignalP"/>
    </source>
</evidence>
<dbReference type="Proteomes" id="UP000433382">
    <property type="component" value="Unassembled WGS sequence"/>
</dbReference>
<dbReference type="Proteomes" id="UP000326091">
    <property type="component" value="Chromosome"/>
</dbReference>
<comment type="subcellular location">
    <subcellularLocation>
        <location evidence="1">Cell outer membrane</location>
    </subcellularLocation>
</comment>
<proteinExistence type="inferred from homology"/>
<dbReference type="EMBL" id="QRLF01000017">
    <property type="protein sequence ID" value="RHI90905.1"/>
    <property type="molecule type" value="Genomic_DNA"/>
</dbReference>
<comment type="similarity">
    <text evidence="2">Belongs to the SusD family.</text>
</comment>
<evidence type="ECO:0000259" key="8">
    <source>
        <dbReference type="Pfam" id="PF14322"/>
    </source>
</evidence>
<dbReference type="InterPro" id="IPR011990">
    <property type="entry name" value="TPR-like_helical_dom_sf"/>
</dbReference>
<dbReference type="AlphaFoldDB" id="A0A396FDC3"/>
<reference evidence="11 12" key="1">
    <citation type="submission" date="2018-08" db="EMBL/GenBank/DDBJ databases">
        <title>A genome reference for cultivated species of the human gut microbiota.</title>
        <authorList>
            <person name="Zou Y."/>
            <person name="Xue W."/>
            <person name="Luo G."/>
        </authorList>
    </citation>
    <scope>NUCLEOTIDE SEQUENCE [LARGE SCALE GENOMIC DNA]</scope>
    <source>
        <strain evidence="11 12">AM13-21</strain>
    </source>
</reference>
<name>A0A396FDC3_PHOVU</name>
<evidence type="ECO:0000313" key="12">
    <source>
        <dbReference type="Proteomes" id="UP000285777"/>
    </source>
</evidence>
<dbReference type="InterPro" id="IPR012944">
    <property type="entry name" value="SusD_RagB_dom"/>
</dbReference>
<evidence type="ECO:0000313" key="9">
    <source>
        <dbReference type="EMBL" id="KAB3564849.1"/>
    </source>
</evidence>
<feature type="chain" id="PRO_5042705492" evidence="6">
    <location>
        <begin position="21"/>
        <end position="544"/>
    </location>
</feature>